<dbReference type="OrthoDB" id="10620536at2759"/>
<feature type="coiled-coil region" evidence="1">
    <location>
        <begin position="20"/>
        <end position="117"/>
    </location>
</feature>
<evidence type="ECO:0000256" key="1">
    <source>
        <dbReference type="SAM" id="Coils"/>
    </source>
</evidence>
<dbReference type="AlphaFoldDB" id="A0A2P6TYP6"/>
<feature type="coiled-coil region" evidence="1">
    <location>
        <begin position="153"/>
        <end position="187"/>
    </location>
</feature>
<evidence type="ECO:0000313" key="2">
    <source>
        <dbReference type="EMBL" id="PRW59183.1"/>
    </source>
</evidence>
<keyword evidence="1" id="KW-0175">Coiled coil</keyword>
<comment type="caution">
    <text evidence="2">The sequence shown here is derived from an EMBL/GenBank/DDBJ whole genome shotgun (WGS) entry which is preliminary data.</text>
</comment>
<sequence length="323" mass="34923">MHRSGSRRLHRQACSDATARDAAEAARNAAEAEARQARADCAVALTQLVQEQAAREAAEAGLAELEQEAAALALRVEDSQQRANRLAAQAASLQRERHQLQRALAAAEADRTALQRTLHATGEELAASHTVAARLEAAAEGLQDQLWRGEEALRRCELQCQGLRQQNAALEEARAQAEAAAAAERADLVRQLHTQEGLRERADIGMHEAAIEAAAARQVESTLRVDMQLLTDRLAAAQHEKEDLRRIQRELEEELAAGVAPHRAAAEQQVAAATAQVHDLQRSLAGEQRRSAELQAELQRRAGAAEVHAAALREAQVGGASLY</sequence>
<accession>A0A2P6TYP6</accession>
<keyword evidence="3" id="KW-1185">Reference proteome</keyword>
<protein>
    <submittedName>
        <fullName evidence="2">Uncharacterized protein</fullName>
    </submittedName>
</protein>
<dbReference type="EMBL" id="LHPG02000004">
    <property type="protein sequence ID" value="PRW59183.1"/>
    <property type="molecule type" value="Genomic_DNA"/>
</dbReference>
<proteinExistence type="predicted"/>
<evidence type="ECO:0000313" key="3">
    <source>
        <dbReference type="Proteomes" id="UP000239899"/>
    </source>
</evidence>
<gene>
    <name evidence="2" type="ORF">C2E21_2182</name>
</gene>
<reference evidence="2 3" key="1">
    <citation type="journal article" date="2018" name="Plant J.">
        <title>Genome sequences of Chlorella sorokiniana UTEX 1602 and Micractinium conductrix SAG 241.80: implications to maltose excretion by a green alga.</title>
        <authorList>
            <person name="Arriola M.B."/>
            <person name="Velmurugan N."/>
            <person name="Zhang Y."/>
            <person name="Plunkett M.H."/>
            <person name="Hondzo H."/>
            <person name="Barney B.M."/>
        </authorList>
    </citation>
    <scope>NUCLEOTIDE SEQUENCE [LARGE SCALE GENOMIC DNA]</scope>
    <source>
        <strain evidence="3">UTEX 1602</strain>
    </source>
</reference>
<feature type="coiled-coil region" evidence="1">
    <location>
        <begin position="227"/>
        <end position="297"/>
    </location>
</feature>
<dbReference type="Proteomes" id="UP000239899">
    <property type="component" value="Unassembled WGS sequence"/>
</dbReference>
<name>A0A2P6TYP6_CHLSO</name>
<organism evidence="2 3">
    <name type="scientific">Chlorella sorokiniana</name>
    <name type="common">Freshwater green alga</name>
    <dbReference type="NCBI Taxonomy" id="3076"/>
    <lineage>
        <taxon>Eukaryota</taxon>
        <taxon>Viridiplantae</taxon>
        <taxon>Chlorophyta</taxon>
        <taxon>core chlorophytes</taxon>
        <taxon>Trebouxiophyceae</taxon>
        <taxon>Chlorellales</taxon>
        <taxon>Chlorellaceae</taxon>
        <taxon>Chlorella clade</taxon>
        <taxon>Chlorella</taxon>
    </lineage>
</organism>